<comment type="caution">
    <text evidence="2">The sequence shown here is derived from an EMBL/GenBank/DDBJ whole genome shotgun (WGS) entry which is preliminary data.</text>
</comment>
<name>A0A939TXQ6_9MICO</name>
<protein>
    <submittedName>
        <fullName evidence="2">MBL fold metallo-hydrolase</fullName>
    </submittedName>
</protein>
<evidence type="ECO:0000259" key="1">
    <source>
        <dbReference type="SMART" id="SM00849"/>
    </source>
</evidence>
<feature type="domain" description="Metallo-beta-lactamase" evidence="1">
    <location>
        <begin position="7"/>
        <end position="178"/>
    </location>
</feature>
<accession>A0A939TXQ6</accession>
<organism evidence="2 3">
    <name type="scientific">Microbacterium stercoris</name>
    <dbReference type="NCBI Taxonomy" id="2820289"/>
    <lineage>
        <taxon>Bacteria</taxon>
        <taxon>Bacillati</taxon>
        <taxon>Actinomycetota</taxon>
        <taxon>Actinomycetes</taxon>
        <taxon>Micrococcales</taxon>
        <taxon>Microbacteriaceae</taxon>
        <taxon>Microbacterium</taxon>
    </lineage>
</organism>
<sequence length="216" mass="23215">MRITKFEHATLRVEAEGRALLIDPGSFTSHVDELHVLDAIVITHEHADHWTPEQLARIFQHAPNVPIYTTAAVAAAISEKVDGHEAAVVLPGDEISVGAFTLRFFGGTHAQIHSSIPQCDNVGVLVNNELYYPGDSFEAPEGIEVAVLAAPVGGPWLKLGEAMDFVMAVAPRHAFGTHDMTLSVAGRGMSLSRLLWATEQGGGEFHPLEPGESLDI</sequence>
<dbReference type="InterPro" id="IPR001279">
    <property type="entry name" value="Metallo-B-lactamas"/>
</dbReference>
<reference evidence="2" key="1">
    <citation type="submission" date="2021-03" db="EMBL/GenBank/DDBJ databases">
        <title>Microbacterium sp. nov., a novel actinobacterium isolated from cow dung.</title>
        <authorList>
            <person name="Zhang L."/>
        </authorList>
    </citation>
    <scope>NUCLEOTIDE SEQUENCE</scope>
    <source>
        <strain evidence="2">NEAU-LLB</strain>
    </source>
</reference>
<dbReference type="Pfam" id="PF13483">
    <property type="entry name" value="Lactamase_B_3"/>
    <property type="match status" value="1"/>
</dbReference>
<keyword evidence="3" id="KW-1185">Reference proteome</keyword>
<proteinExistence type="predicted"/>
<dbReference type="Proteomes" id="UP000680132">
    <property type="component" value="Unassembled WGS sequence"/>
</dbReference>
<dbReference type="PANTHER" id="PTHR43546:SF3">
    <property type="entry name" value="UPF0173 METAL-DEPENDENT HYDROLASE MJ1163"/>
    <property type="match status" value="1"/>
</dbReference>
<dbReference type="SMART" id="SM00849">
    <property type="entry name" value="Lactamase_B"/>
    <property type="match status" value="1"/>
</dbReference>
<evidence type="ECO:0000313" key="2">
    <source>
        <dbReference type="EMBL" id="MBO3663902.1"/>
    </source>
</evidence>
<dbReference type="InterPro" id="IPR050114">
    <property type="entry name" value="UPF0173_UPF0282_UlaG_hydrolase"/>
</dbReference>
<dbReference type="PANTHER" id="PTHR43546">
    <property type="entry name" value="UPF0173 METAL-DEPENDENT HYDROLASE MJ1163-RELATED"/>
    <property type="match status" value="1"/>
</dbReference>
<dbReference type="RefSeq" id="WP_208503494.1">
    <property type="nucleotide sequence ID" value="NZ_JAGFOA010000004.1"/>
</dbReference>
<dbReference type="InterPro" id="IPR036866">
    <property type="entry name" value="RibonucZ/Hydroxyglut_hydro"/>
</dbReference>
<dbReference type="SUPFAM" id="SSF56281">
    <property type="entry name" value="Metallo-hydrolase/oxidoreductase"/>
    <property type="match status" value="1"/>
</dbReference>
<dbReference type="Gene3D" id="3.60.15.10">
    <property type="entry name" value="Ribonuclease Z/Hydroxyacylglutathione hydrolase-like"/>
    <property type="match status" value="1"/>
</dbReference>
<evidence type="ECO:0000313" key="3">
    <source>
        <dbReference type="Proteomes" id="UP000680132"/>
    </source>
</evidence>
<gene>
    <name evidence="2" type="ORF">J5V96_10300</name>
</gene>
<dbReference type="AlphaFoldDB" id="A0A939TXQ6"/>
<dbReference type="EMBL" id="JAGFOA010000004">
    <property type="protein sequence ID" value="MBO3663902.1"/>
    <property type="molecule type" value="Genomic_DNA"/>
</dbReference>